<evidence type="ECO:0000313" key="3">
    <source>
        <dbReference type="EMBL" id="KAK4037309.1"/>
    </source>
</evidence>
<reference evidence="3 4" key="1">
    <citation type="journal article" date="2023" name="Nucleic Acids Res.">
        <title>The hologenome of Daphnia magna reveals possible DNA methylation and microbiome-mediated evolution of the host genome.</title>
        <authorList>
            <person name="Chaturvedi A."/>
            <person name="Li X."/>
            <person name="Dhandapani V."/>
            <person name="Marshall H."/>
            <person name="Kissane S."/>
            <person name="Cuenca-Cambronero M."/>
            <person name="Asole G."/>
            <person name="Calvet F."/>
            <person name="Ruiz-Romero M."/>
            <person name="Marangio P."/>
            <person name="Guigo R."/>
            <person name="Rago D."/>
            <person name="Mirbahai L."/>
            <person name="Eastwood N."/>
            <person name="Colbourne J.K."/>
            <person name="Zhou J."/>
            <person name="Mallon E."/>
            <person name="Orsini L."/>
        </authorList>
    </citation>
    <scope>NUCLEOTIDE SEQUENCE [LARGE SCALE GENOMIC DNA]</scope>
    <source>
        <strain evidence="3">LRV0_1</strain>
    </source>
</reference>
<dbReference type="EMBL" id="JAOYFB010000040">
    <property type="protein sequence ID" value="KAK4037309.1"/>
    <property type="molecule type" value="Genomic_DNA"/>
</dbReference>
<keyword evidence="2" id="KW-0812">Transmembrane</keyword>
<organism evidence="3 4">
    <name type="scientific">Daphnia magna</name>
    <dbReference type="NCBI Taxonomy" id="35525"/>
    <lineage>
        <taxon>Eukaryota</taxon>
        <taxon>Metazoa</taxon>
        <taxon>Ecdysozoa</taxon>
        <taxon>Arthropoda</taxon>
        <taxon>Crustacea</taxon>
        <taxon>Branchiopoda</taxon>
        <taxon>Diplostraca</taxon>
        <taxon>Cladocera</taxon>
        <taxon>Anomopoda</taxon>
        <taxon>Daphniidae</taxon>
        <taxon>Daphnia</taxon>
    </lineage>
</organism>
<sequence length="234" mass="25319">MEASRVSRPRRRRSIFTHSISRGVIATTIATFLRSVDASSGVIGGHHPSAHALSYILSSHNQHNGTIGGSGGQSLDYGGFTEESFEENEIIESSVPPGQPPGNPAQTVIDIIAVFGAMFVAAVAIILITVYISKLRKRQSSALSTPDAEVASTSPSSDCSACPHSGDPGSAASIAQFNKEVQDAWSAIDFGQKPSLWRKTIRSVILRLRGQEQHKDVYVMPQHLRDQLKQMYVY</sequence>
<comment type="caution">
    <text evidence="3">The sequence shown here is derived from an EMBL/GenBank/DDBJ whole genome shotgun (WGS) entry which is preliminary data.</text>
</comment>
<evidence type="ECO:0000256" key="2">
    <source>
        <dbReference type="SAM" id="Phobius"/>
    </source>
</evidence>
<proteinExistence type="predicted"/>
<feature type="transmembrane region" description="Helical" evidence="2">
    <location>
        <begin position="111"/>
        <end position="132"/>
    </location>
</feature>
<accession>A0ABR0B6K5</accession>
<evidence type="ECO:0000256" key="1">
    <source>
        <dbReference type="SAM" id="MobiDB-lite"/>
    </source>
</evidence>
<evidence type="ECO:0000313" key="4">
    <source>
        <dbReference type="Proteomes" id="UP001234178"/>
    </source>
</evidence>
<name>A0ABR0B6K5_9CRUS</name>
<feature type="region of interest" description="Disordered" evidence="1">
    <location>
        <begin position="143"/>
        <end position="165"/>
    </location>
</feature>
<protein>
    <submittedName>
        <fullName evidence="3">Uncharacterized protein</fullName>
    </submittedName>
</protein>
<gene>
    <name evidence="3" type="ORF">OUZ56_029346</name>
</gene>
<dbReference type="Proteomes" id="UP001234178">
    <property type="component" value="Unassembled WGS sequence"/>
</dbReference>
<keyword evidence="2" id="KW-0472">Membrane</keyword>
<keyword evidence="2" id="KW-1133">Transmembrane helix</keyword>
<keyword evidence="4" id="KW-1185">Reference proteome</keyword>